<evidence type="ECO:0008006" key="8">
    <source>
        <dbReference type="Google" id="ProtNLM"/>
    </source>
</evidence>
<keyword evidence="5" id="KW-1133">Transmembrane helix</keyword>
<dbReference type="Pfam" id="PF00332">
    <property type="entry name" value="Glyco_hydro_17"/>
    <property type="match status" value="1"/>
</dbReference>
<feature type="transmembrane region" description="Helical" evidence="5">
    <location>
        <begin position="6"/>
        <end position="27"/>
    </location>
</feature>
<evidence type="ECO:0000256" key="5">
    <source>
        <dbReference type="SAM" id="Phobius"/>
    </source>
</evidence>
<evidence type="ECO:0000313" key="6">
    <source>
        <dbReference type="EMBL" id="KAK4480273.1"/>
    </source>
</evidence>
<dbReference type="InterPro" id="IPR000490">
    <property type="entry name" value="Glyco_hydro_17"/>
</dbReference>
<accession>A0ABR0CT81</accession>
<dbReference type="PANTHER" id="PTHR32227">
    <property type="entry name" value="GLUCAN ENDO-1,3-BETA-GLUCOSIDASE BG1-RELATED-RELATED"/>
    <property type="match status" value="1"/>
</dbReference>
<evidence type="ECO:0000313" key="7">
    <source>
        <dbReference type="Proteomes" id="UP001291926"/>
    </source>
</evidence>
<keyword evidence="2" id="KW-0378">Hydrolase</keyword>
<name>A0ABR0CT81_9LAMI</name>
<keyword evidence="3" id="KW-0326">Glycosidase</keyword>
<dbReference type="EMBL" id="JAYDYQ010002686">
    <property type="protein sequence ID" value="KAK4480273.1"/>
    <property type="molecule type" value="Genomic_DNA"/>
</dbReference>
<dbReference type="Gene3D" id="3.20.20.80">
    <property type="entry name" value="Glycosidases"/>
    <property type="match status" value="1"/>
</dbReference>
<comment type="caution">
    <text evidence="6">The sequence shown here is derived from an EMBL/GenBank/DDBJ whole genome shotgun (WGS) entry which is preliminary data.</text>
</comment>
<keyword evidence="5" id="KW-0812">Transmembrane</keyword>
<keyword evidence="5" id="KW-0472">Membrane</keyword>
<dbReference type="SUPFAM" id="SSF51445">
    <property type="entry name" value="(Trans)glycosidases"/>
    <property type="match status" value="1"/>
</dbReference>
<protein>
    <recommendedName>
        <fullName evidence="8">Glucan endo-1,3-beta-D-glucosidase</fullName>
    </recommendedName>
</protein>
<evidence type="ECO:0000256" key="4">
    <source>
        <dbReference type="RuleBase" id="RU004335"/>
    </source>
</evidence>
<proteinExistence type="inferred from homology"/>
<reference evidence="6 7" key="1">
    <citation type="journal article" date="2023" name="bioRxiv">
        <title>Genome report: Whole genome sequence and annotation of Penstemon davidsonii.</title>
        <authorList>
            <person name="Ostevik K.L."/>
            <person name="Alabady M."/>
            <person name="Zhang M."/>
            <person name="Rausher M.D."/>
        </authorList>
    </citation>
    <scope>NUCLEOTIDE SEQUENCE [LARGE SCALE GENOMIC DNA]</scope>
    <source>
        <strain evidence="6">DNT005</strain>
        <tissue evidence="6">Whole leaf</tissue>
    </source>
</reference>
<dbReference type="InterPro" id="IPR017853">
    <property type="entry name" value="GH"/>
</dbReference>
<keyword evidence="7" id="KW-1185">Reference proteome</keyword>
<evidence type="ECO:0000256" key="2">
    <source>
        <dbReference type="ARBA" id="ARBA00022801"/>
    </source>
</evidence>
<comment type="similarity">
    <text evidence="1 4">Belongs to the glycosyl hydrolase 17 family.</text>
</comment>
<evidence type="ECO:0000256" key="1">
    <source>
        <dbReference type="ARBA" id="ARBA00008773"/>
    </source>
</evidence>
<gene>
    <name evidence="6" type="ORF">RD792_013340</name>
</gene>
<organism evidence="6 7">
    <name type="scientific">Penstemon davidsonii</name>
    <dbReference type="NCBI Taxonomy" id="160366"/>
    <lineage>
        <taxon>Eukaryota</taxon>
        <taxon>Viridiplantae</taxon>
        <taxon>Streptophyta</taxon>
        <taxon>Embryophyta</taxon>
        <taxon>Tracheophyta</taxon>
        <taxon>Spermatophyta</taxon>
        <taxon>Magnoliopsida</taxon>
        <taxon>eudicotyledons</taxon>
        <taxon>Gunneridae</taxon>
        <taxon>Pentapetalae</taxon>
        <taxon>asterids</taxon>
        <taxon>lamiids</taxon>
        <taxon>Lamiales</taxon>
        <taxon>Plantaginaceae</taxon>
        <taxon>Cheloneae</taxon>
        <taxon>Penstemon</taxon>
    </lineage>
</organism>
<dbReference type="InterPro" id="IPR044965">
    <property type="entry name" value="Glyco_hydro_17_plant"/>
</dbReference>
<evidence type="ECO:0000256" key="3">
    <source>
        <dbReference type="ARBA" id="ARBA00023295"/>
    </source>
</evidence>
<sequence>MALPLLRYYVLLLTIVFHHHITAVYSIGINYGTLGDNLPLPAQVAQFLKEKTIIDRIKIFDANPDVLRAFAGTGILVAVTVPQRRNPKFH</sequence>
<dbReference type="Proteomes" id="UP001291926">
    <property type="component" value="Unassembled WGS sequence"/>
</dbReference>